<keyword evidence="5 12" id="KW-0812">Transmembrane</keyword>
<evidence type="ECO:0000256" key="2">
    <source>
        <dbReference type="ARBA" id="ARBA00004141"/>
    </source>
</evidence>
<evidence type="ECO:0000256" key="4">
    <source>
        <dbReference type="ARBA" id="ARBA00022670"/>
    </source>
</evidence>
<dbReference type="GO" id="GO:0006508">
    <property type="term" value="P:proteolysis"/>
    <property type="evidence" value="ECO:0007669"/>
    <property type="project" value="UniProtKB-KW"/>
</dbReference>
<keyword evidence="8" id="KW-0862">Zinc</keyword>
<comment type="similarity">
    <text evidence="3">Belongs to the peptidase M50B family.</text>
</comment>
<evidence type="ECO:0000313" key="14">
    <source>
        <dbReference type="EMBL" id="SFI23913.1"/>
    </source>
</evidence>
<dbReference type="PANTHER" id="PTHR39188">
    <property type="entry name" value="MEMBRANE-ASSOCIATED ZINC METALLOPROTEASE M50B"/>
    <property type="match status" value="1"/>
</dbReference>
<evidence type="ECO:0000256" key="8">
    <source>
        <dbReference type="ARBA" id="ARBA00022833"/>
    </source>
</evidence>
<dbReference type="AlphaFoldDB" id="A0A1I3GKD9"/>
<keyword evidence="6" id="KW-0479">Metal-binding</keyword>
<evidence type="ECO:0000259" key="13">
    <source>
        <dbReference type="Pfam" id="PF02163"/>
    </source>
</evidence>
<keyword evidence="4 14" id="KW-0645">Protease</keyword>
<evidence type="ECO:0000256" key="3">
    <source>
        <dbReference type="ARBA" id="ARBA00007931"/>
    </source>
</evidence>
<feature type="transmembrane region" description="Helical" evidence="12">
    <location>
        <begin position="103"/>
        <end position="126"/>
    </location>
</feature>
<dbReference type="OrthoDB" id="166377at2"/>
<evidence type="ECO:0000256" key="9">
    <source>
        <dbReference type="ARBA" id="ARBA00022989"/>
    </source>
</evidence>
<feature type="transmembrane region" description="Helical" evidence="12">
    <location>
        <begin position="138"/>
        <end position="161"/>
    </location>
</feature>
<evidence type="ECO:0000256" key="6">
    <source>
        <dbReference type="ARBA" id="ARBA00022723"/>
    </source>
</evidence>
<evidence type="ECO:0000256" key="12">
    <source>
        <dbReference type="SAM" id="Phobius"/>
    </source>
</evidence>
<evidence type="ECO:0000256" key="11">
    <source>
        <dbReference type="ARBA" id="ARBA00023136"/>
    </source>
</evidence>
<dbReference type="InterPro" id="IPR008915">
    <property type="entry name" value="Peptidase_M50"/>
</dbReference>
<evidence type="ECO:0000256" key="1">
    <source>
        <dbReference type="ARBA" id="ARBA00001947"/>
    </source>
</evidence>
<feature type="domain" description="Peptidase M50" evidence="13">
    <location>
        <begin position="144"/>
        <end position="178"/>
    </location>
</feature>
<organism evidence="14 15">
    <name type="scientific">Planctomicrobium piriforme</name>
    <dbReference type="NCBI Taxonomy" id="1576369"/>
    <lineage>
        <taxon>Bacteria</taxon>
        <taxon>Pseudomonadati</taxon>
        <taxon>Planctomycetota</taxon>
        <taxon>Planctomycetia</taxon>
        <taxon>Planctomycetales</taxon>
        <taxon>Planctomycetaceae</taxon>
        <taxon>Planctomicrobium</taxon>
    </lineage>
</organism>
<dbReference type="GO" id="GO:0016020">
    <property type="term" value="C:membrane"/>
    <property type="evidence" value="ECO:0007669"/>
    <property type="project" value="UniProtKB-SubCell"/>
</dbReference>
<dbReference type="GO" id="GO:0008237">
    <property type="term" value="F:metallopeptidase activity"/>
    <property type="evidence" value="ECO:0007669"/>
    <property type="project" value="UniProtKB-KW"/>
</dbReference>
<evidence type="ECO:0000313" key="15">
    <source>
        <dbReference type="Proteomes" id="UP000199518"/>
    </source>
</evidence>
<gene>
    <name evidence="14" type="ORF">SAMN05421753_10732</name>
</gene>
<comment type="cofactor">
    <cofactor evidence="1">
        <name>Zn(2+)</name>
        <dbReference type="ChEBI" id="CHEBI:29105"/>
    </cofactor>
</comment>
<dbReference type="PANTHER" id="PTHR39188:SF3">
    <property type="entry name" value="STAGE IV SPORULATION PROTEIN FB"/>
    <property type="match status" value="1"/>
</dbReference>
<dbReference type="STRING" id="1576369.SAMN05421753_10732"/>
<keyword evidence="7" id="KW-0378">Hydrolase</keyword>
<feature type="transmembrane region" description="Helical" evidence="12">
    <location>
        <begin position="182"/>
        <end position="204"/>
    </location>
</feature>
<dbReference type="EMBL" id="FOQD01000007">
    <property type="protein sequence ID" value="SFI23913.1"/>
    <property type="molecule type" value="Genomic_DNA"/>
</dbReference>
<keyword evidence="9 12" id="KW-1133">Transmembrane helix</keyword>
<name>A0A1I3GKD9_9PLAN</name>
<proteinExistence type="inferred from homology"/>
<evidence type="ECO:0000256" key="10">
    <source>
        <dbReference type="ARBA" id="ARBA00023049"/>
    </source>
</evidence>
<accession>A0A1I3GKD9</accession>
<dbReference type="GO" id="GO:0046872">
    <property type="term" value="F:metal ion binding"/>
    <property type="evidence" value="ECO:0007669"/>
    <property type="project" value="UniProtKB-KW"/>
</dbReference>
<dbReference type="RefSeq" id="WP_139228392.1">
    <property type="nucleotide sequence ID" value="NZ_FOQD01000007.1"/>
</dbReference>
<feature type="domain" description="Peptidase M50" evidence="13">
    <location>
        <begin position="50"/>
        <end position="123"/>
    </location>
</feature>
<keyword evidence="15" id="KW-1185">Reference proteome</keyword>
<feature type="transmembrane region" description="Helical" evidence="12">
    <location>
        <begin position="210"/>
        <end position="226"/>
    </location>
</feature>
<reference evidence="15" key="1">
    <citation type="submission" date="2016-10" db="EMBL/GenBank/DDBJ databases">
        <authorList>
            <person name="Varghese N."/>
            <person name="Submissions S."/>
        </authorList>
    </citation>
    <scope>NUCLEOTIDE SEQUENCE [LARGE SCALE GENOMIC DNA]</scope>
    <source>
        <strain evidence="15">DSM 26348</strain>
    </source>
</reference>
<keyword evidence="11 12" id="KW-0472">Membrane</keyword>
<dbReference type="Pfam" id="PF02163">
    <property type="entry name" value="Peptidase_M50"/>
    <property type="match status" value="2"/>
</dbReference>
<dbReference type="Proteomes" id="UP000199518">
    <property type="component" value="Unassembled WGS sequence"/>
</dbReference>
<sequence length="232" mass="25708">MFGTVEPTPFDLEFSLWRIPVRVSVWFWVGGTLLGYGALKAGVQYLAAWLLVLFVSILVHELGHALTARRFGYSPRILLYHFGGLAMYDTYGWRESTTRSVLISLAGPVAGFGLYGVTQLLLLFGVPLLPKEMPDNVWMLLAFTFGQLLYINLWWGLVNLLPVLPLDGGRISQALCSTRNPAWGLLTAARIGAVVAGGAAVYFYMEHDTYAAVLFAMLCATNVSILQERGRW</sequence>
<feature type="transmembrane region" description="Helical" evidence="12">
    <location>
        <begin position="46"/>
        <end position="67"/>
    </location>
</feature>
<evidence type="ECO:0000256" key="7">
    <source>
        <dbReference type="ARBA" id="ARBA00022801"/>
    </source>
</evidence>
<comment type="subcellular location">
    <subcellularLocation>
        <location evidence="2">Membrane</location>
        <topology evidence="2">Multi-pass membrane protein</topology>
    </subcellularLocation>
</comment>
<evidence type="ECO:0000256" key="5">
    <source>
        <dbReference type="ARBA" id="ARBA00022692"/>
    </source>
</evidence>
<keyword evidence="10" id="KW-0482">Metalloprotease</keyword>
<protein>
    <submittedName>
        <fullName evidence="14">Zn-dependent protease (Includes SpoIVFB)</fullName>
    </submittedName>
</protein>